<dbReference type="InterPro" id="IPR014284">
    <property type="entry name" value="RNA_pol_sigma-70_dom"/>
</dbReference>
<dbReference type="InterPro" id="IPR014322">
    <property type="entry name" value="RNA_pol_sigma-B/F/G"/>
</dbReference>
<evidence type="ECO:0000256" key="4">
    <source>
        <dbReference type="ARBA" id="ARBA00023125"/>
    </source>
</evidence>
<dbReference type="InterPro" id="IPR007624">
    <property type="entry name" value="RNA_pol_sigma70_r3"/>
</dbReference>
<keyword evidence="4 6" id="KW-0238">DNA-binding</keyword>
<dbReference type="PRINTS" id="PR00046">
    <property type="entry name" value="SIGMA70FCT"/>
</dbReference>
<dbReference type="NCBIfam" id="TIGR02980">
    <property type="entry name" value="SigBFG"/>
    <property type="match status" value="1"/>
</dbReference>
<dbReference type="PANTHER" id="PTHR30603:SF17">
    <property type="entry name" value="RNA POLYMERASE SIGMA-G FACTOR"/>
    <property type="match status" value="1"/>
</dbReference>
<dbReference type="NCBIfam" id="NF006071">
    <property type="entry name" value="PRK08215.1"/>
    <property type="match status" value="1"/>
</dbReference>
<sequence>MCSVFNKVEICGVNTSKLKVLSEAEKYELLQKIKNGTPAEKKTAREEMINGNLKLVLSVIQRFTNRGENLDDLFQVGCIGLMKAIDNFNPDLMVKFSTYGVPMIIGEIRRYLRDNNSIRVSRSLRDTAYRAMQVKERLTAENNREPSMDQIAKELDIPREDVVLSLESIVEPVSLYEPVFNDGGDTIYVMDQVGDNNDDSNWLDEIALKEAINDLSDREKKILTMRFFQGKTQMEVASEIHISQAQVSRLEKGALDKIKKDL</sequence>
<evidence type="ECO:0000256" key="1">
    <source>
        <dbReference type="ARBA" id="ARBA00022969"/>
    </source>
</evidence>
<dbReference type="InterPro" id="IPR007630">
    <property type="entry name" value="RNA_pol_sigma70_r4"/>
</dbReference>
<comment type="similarity">
    <text evidence="6">Belongs to the sigma-70 factor family.</text>
</comment>
<dbReference type="SUPFAM" id="SSF88659">
    <property type="entry name" value="Sigma3 and sigma4 domains of RNA polymerase sigma factors"/>
    <property type="match status" value="2"/>
</dbReference>
<dbReference type="Pfam" id="PF04545">
    <property type="entry name" value="Sigma70_r4"/>
    <property type="match status" value="1"/>
</dbReference>
<dbReference type="GO" id="GO:0006352">
    <property type="term" value="P:DNA-templated transcription initiation"/>
    <property type="evidence" value="ECO:0007669"/>
    <property type="project" value="InterPro"/>
</dbReference>
<keyword evidence="10" id="KW-1185">Reference proteome</keyword>
<dbReference type="GO" id="GO:0016987">
    <property type="term" value="F:sigma factor activity"/>
    <property type="evidence" value="ECO:0007669"/>
    <property type="project" value="UniProtKB-KW"/>
</dbReference>
<organism evidence="9 10">
    <name type="scientific">Hydrogeniiclostridium mannosilyticum</name>
    <dbReference type="NCBI Taxonomy" id="2764322"/>
    <lineage>
        <taxon>Bacteria</taxon>
        <taxon>Bacillati</taxon>
        <taxon>Bacillota</taxon>
        <taxon>Clostridia</taxon>
        <taxon>Eubacteriales</taxon>
        <taxon>Acutalibacteraceae</taxon>
        <taxon>Hydrogeniiclostridium</taxon>
    </lineage>
</organism>
<dbReference type="InterPro" id="IPR000943">
    <property type="entry name" value="RNA_pol_sigma70"/>
</dbReference>
<comment type="caution">
    <text evidence="9">The sequence shown here is derived from an EMBL/GenBank/DDBJ whole genome shotgun (WGS) entry which is preliminary data.</text>
</comment>
<dbReference type="CDD" id="cd06171">
    <property type="entry name" value="Sigma70_r4"/>
    <property type="match status" value="1"/>
</dbReference>
<dbReference type="PROSITE" id="PS00715">
    <property type="entry name" value="SIGMA70_1"/>
    <property type="match status" value="1"/>
</dbReference>
<protein>
    <recommendedName>
        <fullName evidence="6">RNA polymerase sigma factor</fullName>
    </recommendedName>
</protein>
<dbReference type="RefSeq" id="WP_112332379.1">
    <property type="nucleotide sequence ID" value="NZ_JADPHD010000003.1"/>
</dbReference>
<dbReference type="InterPro" id="IPR013324">
    <property type="entry name" value="RNA_pol_sigma_r3/r4-like"/>
</dbReference>
<evidence type="ECO:0000313" key="9">
    <source>
        <dbReference type="EMBL" id="RAQ29148.1"/>
    </source>
</evidence>
<keyword evidence="1" id="KW-0749">Sporulation</keyword>
<dbReference type="NCBIfam" id="TIGR02937">
    <property type="entry name" value="sigma70-ECF"/>
    <property type="match status" value="1"/>
</dbReference>
<evidence type="ECO:0000256" key="6">
    <source>
        <dbReference type="RuleBase" id="RU362124"/>
    </source>
</evidence>
<proteinExistence type="inferred from homology"/>
<evidence type="ECO:0000259" key="7">
    <source>
        <dbReference type="PROSITE" id="PS00715"/>
    </source>
</evidence>
<dbReference type="InterPro" id="IPR007627">
    <property type="entry name" value="RNA_pol_sigma70_r2"/>
</dbReference>
<dbReference type="EMBL" id="QLYR01000003">
    <property type="protein sequence ID" value="RAQ29148.1"/>
    <property type="molecule type" value="Genomic_DNA"/>
</dbReference>
<dbReference type="PANTHER" id="PTHR30603">
    <property type="entry name" value="RNA POLYMERASE SIGMA FACTOR RPO"/>
    <property type="match status" value="1"/>
</dbReference>
<dbReference type="GO" id="GO:0003677">
    <property type="term" value="F:DNA binding"/>
    <property type="evidence" value="ECO:0007669"/>
    <property type="project" value="UniProtKB-KW"/>
</dbReference>
<dbReference type="PIRSF" id="PIRSF000770">
    <property type="entry name" value="RNA_pol_sigma-SigE/K"/>
    <property type="match status" value="1"/>
</dbReference>
<evidence type="ECO:0000259" key="8">
    <source>
        <dbReference type="PROSITE" id="PS00716"/>
    </source>
</evidence>
<dbReference type="SUPFAM" id="SSF88946">
    <property type="entry name" value="Sigma2 domain of RNA polymerase sigma factors"/>
    <property type="match status" value="1"/>
</dbReference>
<dbReference type="Gene3D" id="1.20.120.1810">
    <property type="match status" value="1"/>
</dbReference>
<reference evidence="9 10" key="1">
    <citation type="submission" date="2018-06" db="EMBL/GenBank/DDBJ databases">
        <title>Noncontiguous genome sequence of Ruminococcaceae bacterium ASD2818.</title>
        <authorList>
            <person name="Chaplin A.V."/>
            <person name="Sokolova S.R."/>
            <person name="Kochetkova T.O."/>
            <person name="Goltsov A.Y."/>
            <person name="Trofimov D.Y."/>
            <person name="Efimov B.A."/>
        </authorList>
    </citation>
    <scope>NUCLEOTIDE SEQUENCE [LARGE SCALE GENOMIC DNA]</scope>
    <source>
        <strain evidence="9 10">ASD2818</strain>
    </source>
</reference>
<dbReference type="Pfam" id="PF04539">
    <property type="entry name" value="Sigma70_r3"/>
    <property type="match status" value="1"/>
</dbReference>
<comment type="function">
    <text evidence="6">Sigma factors are initiation factors that promote the attachment of RNA polymerase to specific initiation sites and are then released.</text>
</comment>
<feature type="domain" description="RNA polymerase sigma-70" evidence="7">
    <location>
        <begin position="72"/>
        <end position="85"/>
    </location>
</feature>
<keyword evidence="3 6" id="KW-0731">Sigma factor</keyword>
<evidence type="ECO:0000256" key="2">
    <source>
        <dbReference type="ARBA" id="ARBA00023015"/>
    </source>
</evidence>
<evidence type="ECO:0000256" key="3">
    <source>
        <dbReference type="ARBA" id="ARBA00023082"/>
    </source>
</evidence>
<evidence type="ECO:0000256" key="5">
    <source>
        <dbReference type="ARBA" id="ARBA00023163"/>
    </source>
</evidence>
<dbReference type="Proteomes" id="UP000249377">
    <property type="component" value="Unassembled WGS sequence"/>
</dbReference>
<keyword evidence="2 6" id="KW-0805">Transcription regulation</keyword>
<accession>A0A328UC57</accession>
<evidence type="ECO:0000313" key="10">
    <source>
        <dbReference type="Proteomes" id="UP000249377"/>
    </source>
</evidence>
<dbReference type="InterPro" id="IPR050239">
    <property type="entry name" value="Sigma-70_RNA_pol_init_factors"/>
</dbReference>
<feature type="domain" description="RNA polymerase sigma-70" evidence="8">
    <location>
        <begin position="232"/>
        <end position="258"/>
    </location>
</feature>
<dbReference type="PROSITE" id="PS00716">
    <property type="entry name" value="SIGMA70_2"/>
    <property type="match status" value="1"/>
</dbReference>
<dbReference type="GO" id="GO:0030435">
    <property type="term" value="P:sporulation resulting in formation of a cellular spore"/>
    <property type="evidence" value="ECO:0007669"/>
    <property type="project" value="UniProtKB-KW"/>
</dbReference>
<gene>
    <name evidence="9" type="ORF">DPQ25_06555</name>
</gene>
<dbReference type="AlphaFoldDB" id="A0A328UC57"/>
<name>A0A328UC57_9FIRM</name>
<dbReference type="Pfam" id="PF04542">
    <property type="entry name" value="Sigma70_r2"/>
    <property type="match status" value="1"/>
</dbReference>
<dbReference type="InterPro" id="IPR013325">
    <property type="entry name" value="RNA_pol_sigma_r2"/>
</dbReference>
<keyword evidence="5 6" id="KW-0804">Transcription</keyword>
<dbReference type="Gene3D" id="1.20.140.160">
    <property type="match status" value="1"/>
</dbReference>